<evidence type="ECO:0000256" key="1">
    <source>
        <dbReference type="ARBA" id="ARBA00004298"/>
    </source>
</evidence>
<evidence type="ECO:0000256" key="14">
    <source>
        <dbReference type="RuleBase" id="RU368034"/>
    </source>
</evidence>
<evidence type="ECO:0000256" key="13">
    <source>
        <dbReference type="ARBA" id="ARBA00046797"/>
    </source>
</evidence>
<proteinExistence type="inferred from homology"/>
<reference evidence="15" key="1">
    <citation type="submission" date="2021-10" db="EMBL/GenBank/DDBJ databases">
        <title>Melipona bicolor Genome sequencing and assembly.</title>
        <authorList>
            <person name="Araujo N.S."/>
            <person name="Arias M.C."/>
        </authorList>
    </citation>
    <scope>NUCLEOTIDE SEQUENCE</scope>
    <source>
        <strain evidence="15">USP_2M_L1-L4_2017</strain>
        <tissue evidence="15">Whole body</tissue>
    </source>
</reference>
<dbReference type="GO" id="GO:0005743">
    <property type="term" value="C:mitochondrial inner membrane"/>
    <property type="evidence" value="ECO:0007669"/>
    <property type="project" value="UniProtKB-SubCell"/>
</dbReference>
<accession>A0AA40G1X8</accession>
<evidence type="ECO:0000256" key="9">
    <source>
        <dbReference type="ARBA" id="ARBA00022989"/>
    </source>
</evidence>
<comment type="subcellular location">
    <subcellularLocation>
        <location evidence="1 14">Mitochondrion inner membrane</location>
        <topology evidence="1 14">Single-pass membrane protein</topology>
        <orientation evidence="1 14">Matrix side</orientation>
    </subcellularLocation>
</comment>
<evidence type="ECO:0000256" key="12">
    <source>
        <dbReference type="ARBA" id="ARBA00045908"/>
    </source>
</evidence>
<sequence length="150" mass="17424">MSKAKGPQDLPPKGGYIPFQIERIKLRSIVTGKMGIGIFIAVNVIGMPLYMRTWLRERKHLIEARSRELATLPILFAENDRRTLKQLKHVREVEADVMKDFPYWEVGTFFGEPIYEDAQADTYIKPIFGELYVFTDPKDRPVLEHIHLLP</sequence>
<comment type="function">
    <text evidence="12">Accessory subunit of the mitochondrial membrane respiratory chain NADH dehydrogenase (Complex I), that is believed not to be involved in catalysis. Complex I functions in the transfer of electrons from NADH to the respiratory chain. The immediate electron acceptor for the enzyme is believed to be ubiquinone. Involved in the interferon/all-trans-retinoic acid (IFN/RA) induced cell death. This apoptotic activity is inhibited by interaction with viral IRF1. Prevents the transactivation of STAT3 target genes. May play a role in CARD15-mediated innate mucosal responses and serve to regulate intestinal epithelial cell responses to microbes.</text>
</comment>
<dbReference type="Proteomes" id="UP001177670">
    <property type="component" value="Unassembled WGS sequence"/>
</dbReference>
<organism evidence="15 16">
    <name type="scientific">Melipona bicolor</name>
    <dbReference type="NCBI Taxonomy" id="60889"/>
    <lineage>
        <taxon>Eukaryota</taxon>
        <taxon>Metazoa</taxon>
        <taxon>Ecdysozoa</taxon>
        <taxon>Arthropoda</taxon>
        <taxon>Hexapoda</taxon>
        <taxon>Insecta</taxon>
        <taxon>Pterygota</taxon>
        <taxon>Neoptera</taxon>
        <taxon>Endopterygota</taxon>
        <taxon>Hymenoptera</taxon>
        <taxon>Apocrita</taxon>
        <taxon>Aculeata</taxon>
        <taxon>Apoidea</taxon>
        <taxon>Anthophila</taxon>
        <taxon>Apidae</taxon>
        <taxon>Melipona</taxon>
    </lineage>
</organism>
<keyword evidence="9 14" id="KW-1133">Transmembrane helix</keyword>
<evidence type="ECO:0000256" key="7">
    <source>
        <dbReference type="ARBA" id="ARBA00022792"/>
    </source>
</evidence>
<evidence type="ECO:0000256" key="5">
    <source>
        <dbReference type="ARBA" id="ARBA00022660"/>
    </source>
</evidence>
<dbReference type="PANTHER" id="PTHR12966">
    <property type="entry name" value="NADH DEHYDROGENASE UBIQUINONE 1 ALPHA SUBCOMPLEX SUBUNIT 13"/>
    <property type="match status" value="1"/>
</dbReference>
<name>A0AA40G1X8_9HYME</name>
<comment type="function">
    <text evidence="14">Complex I functions in the transfer of electrons from NADH to the respiratory chain. Accessory subunit of the mitochondrial membrane respiratory chain NADH dehydrogenase (Complex I), that is believed not to be involved in catalysis.</text>
</comment>
<keyword evidence="5 14" id="KW-0679">Respiratory chain</keyword>
<keyword evidence="4 14" id="KW-0813">Transport</keyword>
<keyword evidence="6 14" id="KW-0812">Transmembrane</keyword>
<evidence type="ECO:0000256" key="6">
    <source>
        <dbReference type="ARBA" id="ARBA00022692"/>
    </source>
</evidence>
<comment type="caution">
    <text evidence="15">The sequence shown here is derived from an EMBL/GenBank/DDBJ whole genome shotgun (WGS) entry which is preliminary data.</text>
</comment>
<dbReference type="EMBL" id="JAHYIQ010000008">
    <property type="protein sequence ID" value="KAK1129562.1"/>
    <property type="molecule type" value="Genomic_DNA"/>
</dbReference>
<keyword evidence="11 14" id="KW-0472">Membrane</keyword>
<keyword evidence="16" id="KW-1185">Reference proteome</keyword>
<evidence type="ECO:0000256" key="11">
    <source>
        <dbReference type="ARBA" id="ARBA00023136"/>
    </source>
</evidence>
<evidence type="ECO:0000313" key="15">
    <source>
        <dbReference type="EMBL" id="KAK1129563.1"/>
    </source>
</evidence>
<keyword evidence="7 14" id="KW-0999">Mitochondrion inner membrane</keyword>
<comment type="subunit">
    <text evidence="13">Complex I is composed of 45 different subunits. Interacts with CARD15, but not with CARD4. Interacts with STAT3, but not with STAT1, STAT2 and STAT5A. Interacts with OLFM4.</text>
</comment>
<keyword evidence="10 14" id="KW-0496">Mitochondrion</keyword>
<evidence type="ECO:0000256" key="2">
    <source>
        <dbReference type="ARBA" id="ARBA00007312"/>
    </source>
</evidence>
<feature type="transmembrane region" description="Helical" evidence="14">
    <location>
        <begin position="34"/>
        <end position="51"/>
    </location>
</feature>
<gene>
    <name evidence="15" type="ORF">K0M31_019279</name>
</gene>
<dbReference type="GO" id="GO:0045271">
    <property type="term" value="C:respiratory chain complex I"/>
    <property type="evidence" value="ECO:0007669"/>
    <property type="project" value="UniProtKB-UniRule"/>
</dbReference>
<keyword evidence="8 14" id="KW-0249">Electron transport</keyword>
<evidence type="ECO:0000256" key="3">
    <source>
        <dbReference type="ARBA" id="ARBA00018192"/>
    </source>
</evidence>
<evidence type="ECO:0000256" key="8">
    <source>
        <dbReference type="ARBA" id="ARBA00022982"/>
    </source>
</evidence>
<evidence type="ECO:0000256" key="10">
    <source>
        <dbReference type="ARBA" id="ARBA00023128"/>
    </source>
</evidence>
<protein>
    <recommendedName>
        <fullName evidence="3 14">NADH dehydrogenase [ubiquinone] 1 alpha subcomplex subunit 13</fullName>
    </recommendedName>
</protein>
<evidence type="ECO:0000313" key="16">
    <source>
        <dbReference type="Proteomes" id="UP001177670"/>
    </source>
</evidence>
<dbReference type="PANTHER" id="PTHR12966:SF0">
    <property type="entry name" value="NADH DEHYDROGENASE [UBIQUINONE] 1 ALPHA SUBCOMPLEX SUBUNIT 13"/>
    <property type="match status" value="1"/>
</dbReference>
<dbReference type="EMBL" id="JAHYIQ010000008">
    <property type="protein sequence ID" value="KAK1129563.1"/>
    <property type="molecule type" value="Genomic_DNA"/>
</dbReference>
<evidence type="ECO:0000256" key="4">
    <source>
        <dbReference type="ARBA" id="ARBA00022448"/>
    </source>
</evidence>
<dbReference type="AlphaFoldDB" id="A0AA40G1X8"/>
<dbReference type="Pfam" id="PF06212">
    <property type="entry name" value="GRIM-19"/>
    <property type="match status" value="1"/>
</dbReference>
<comment type="similarity">
    <text evidence="2 14">Belongs to the complex I NDUFA13 subunit family.</text>
</comment>
<dbReference type="InterPro" id="IPR009346">
    <property type="entry name" value="GRIM-19"/>
</dbReference>